<feature type="region of interest" description="Disordered" evidence="1">
    <location>
        <begin position="120"/>
        <end position="140"/>
    </location>
</feature>
<feature type="region of interest" description="Disordered" evidence="1">
    <location>
        <begin position="206"/>
        <end position="287"/>
    </location>
</feature>
<organism evidence="2 3">
    <name type="scientific">Lentinula raphanica</name>
    <dbReference type="NCBI Taxonomy" id="153919"/>
    <lineage>
        <taxon>Eukaryota</taxon>
        <taxon>Fungi</taxon>
        <taxon>Dikarya</taxon>
        <taxon>Basidiomycota</taxon>
        <taxon>Agaricomycotina</taxon>
        <taxon>Agaricomycetes</taxon>
        <taxon>Agaricomycetidae</taxon>
        <taxon>Agaricales</taxon>
        <taxon>Marasmiineae</taxon>
        <taxon>Omphalotaceae</taxon>
        <taxon>Lentinula</taxon>
    </lineage>
</organism>
<comment type="caution">
    <text evidence="2">The sequence shown here is derived from an EMBL/GenBank/DDBJ whole genome shotgun (WGS) entry which is preliminary data.</text>
</comment>
<feature type="region of interest" description="Disordered" evidence="1">
    <location>
        <begin position="302"/>
        <end position="372"/>
    </location>
</feature>
<dbReference type="Proteomes" id="UP001163846">
    <property type="component" value="Unassembled WGS sequence"/>
</dbReference>
<evidence type="ECO:0000313" key="2">
    <source>
        <dbReference type="EMBL" id="KAJ3843738.1"/>
    </source>
</evidence>
<proteinExistence type="predicted"/>
<feature type="compositionally biased region" description="Low complexity" evidence="1">
    <location>
        <begin position="331"/>
        <end position="350"/>
    </location>
</feature>
<keyword evidence="3" id="KW-1185">Reference proteome</keyword>
<sequence>MSVLVMPNVFVIPPEEDNDPPYCCFDAAFPRERYIPTEEDIEAPGSALELISQQLSNNSPIFRRGGHANGVIMPRRSDGRSIEEVLTSEEEYRNPDITIRDGNPPGDDSEIIEVIKVRRHAQDERQNQQTAVSEPPVKASKSLKFRASRAFSTIKSVGRSMSRSRITPAENAVASYAEPPRAPSPAPSSRGSTIFSSLFSHSPSLKSRSSFDSFNEPPSSPVLEASSSDDLEIQLHSPSSAEMQSFVPYPDTDEDCEVEEELQTTPRASRHPSPVDRPSSPSLPKVNRRRFSVLNLFTAAKDSEGSDAGLSNTASPSISTLQSISREPLGPSRTDSTSTESSSSSGPTTPVDEVFPEPLPSRPSISMLKRLPSFSKSNKRKSAIVTVAEPVSPLPVAPLDVPSGEQELSFGEIRLDSLHFDELSFDANRF</sequence>
<feature type="region of interest" description="Disordered" evidence="1">
    <location>
        <begin position="171"/>
        <end position="191"/>
    </location>
</feature>
<feature type="compositionally biased region" description="Polar residues" evidence="1">
    <location>
        <begin position="309"/>
        <end position="325"/>
    </location>
</feature>
<evidence type="ECO:0000313" key="3">
    <source>
        <dbReference type="Proteomes" id="UP001163846"/>
    </source>
</evidence>
<dbReference type="EMBL" id="MU805969">
    <property type="protein sequence ID" value="KAJ3843738.1"/>
    <property type="molecule type" value="Genomic_DNA"/>
</dbReference>
<accession>A0AA38PIV3</accession>
<evidence type="ECO:0000256" key="1">
    <source>
        <dbReference type="SAM" id="MobiDB-lite"/>
    </source>
</evidence>
<name>A0AA38PIV3_9AGAR</name>
<reference evidence="2" key="1">
    <citation type="submission" date="2022-08" db="EMBL/GenBank/DDBJ databases">
        <authorList>
            <consortium name="DOE Joint Genome Institute"/>
            <person name="Min B."/>
            <person name="Riley R."/>
            <person name="Sierra-Patev S."/>
            <person name="Naranjo-Ortiz M."/>
            <person name="Looney B."/>
            <person name="Konkel Z."/>
            <person name="Slot J.C."/>
            <person name="Sakamoto Y."/>
            <person name="Steenwyk J.L."/>
            <person name="Rokas A."/>
            <person name="Carro J."/>
            <person name="Camarero S."/>
            <person name="Ferreira P."/>
            <person name="Molpeceres G."/>
            <person name="Ruiz-Duenas F.J."/>
            <person name="Serrano A."/>
            <person name="Henrissat B."/>
            <person name="Drula E."/>
            <person name="Hughes K.W."/>
            <person name="Mata J.L."/>
            <person name="Ishikawa N.K."/>
            <person name="Vargas-Isla R."/>
            <person name="Ushijima S."/>
            <person name="Smith C.A."/>
            <person name="Ahrendt S."/>
            <person name="Andreopoulos W."/>
            <person name="He G."/>
            <person name="Labutti K."/>
            <person name="Lipzen A."/>
            <person name="Ng V."/>
            <person name="Sandor L."/>
            <person name="Barry K."/>
            <person name="Martinez A.T."/>
            <person name="Xiao Y."/>
            <person name="Gibbons J.G."/>
            <person name="Terashima K."/>
            <person name="Hibbett D.S."/>
            <person name="Grigoriev I.V."/>
        </authorList>
    </citation>
    <scope>NUCLEOTIDE SEQUENCE</scope>
    <source>
        <strain evidence="2">TFB9207</strain>
    </source>
</reference>
<gene>
    <name evidence="2" type="ORF">F5878DRAFT_240204</name>
</gene>
<protein>
    <submittedName>
        <fullName evidence="2">Uncharacterized protein</fullName>
    </submittedName>
</protein>
<feature type="compositionally biased region" description="Acidic residues" evidence="1">
    <location>
        <begin position="251"/>
        <end position="262"/>
    </location>
</feature>
<dbReference type="AlphaFoldDB" id="A0AA38PIV3"/>